<evidence type="ECO:0000313" key="12">
    <source>
        <dbReference type="EMBL" id="KAA0034761.1"/>
    </source>
</evidence>
<evidence type="ECO:0000256" key="8">
    <source>
        <dbReference type="ARBA" id="ARBA00023159"/>
    </source>
</evidence>
<keyword evidence="7" id="KW-0238">DNA-binding</keyword>
<dbReference type="GO" id="GO:0009851">
    <property type="term" value="P:auxin biosynthetic process"/>
    <property type="evidence" value="ECO:0007669"/>
    <property type="project" value="UniProtKB-KW"/>
</dbReference>
<evidence type="ECO:0000256" key="4">
    <source>
        <dbReference type="ARBA" id="ARBA00022723"/>
    </source>
</evidence>
<dbReference type="AlphaFoldDB" id="A0A5D3CCT8"/>
<keyword evidence="5" id="KW-0862">Zinc</keyword>
<dbReference type="GO" id="GO:0009734">
    <property type="term" value="P:auxin-activated signaling pathway"/>
    <property type="evidence" value="ECO:0007669"/>
    <property type="project" value="UniProtKB-KW"/>
</dbReference>
<feature type="compositionally biased region" description="Gly residues" evidence="11">
    <location>
        <begin position="89"/>
        <end position="101"/>
    </location>
</feature>
<evidence type="ECO:0000313" key="14">
    <source>
        <dbReference type="Proteomes" id="UP000321393"/>
    </source>
</evidence>
<dbReference type="Pfam" id="PF05142">
    <property type="entry name" value="DUF702"/>
    <property type="match status" value="1"/>
</dbReference>
<dbReference type="EMBL" id="SSTE01020484">
    <property type="protein sequence ID" value="KAA0034761.1"/>
    <property type="molecule type" value="Genomic_DNA"/>
</dbReference>
<dbReference type="STRING" id="1194695.A0A5D3CCT8"/>
<evidence type="ECO:0000256" key="1">
    <source>
        <dbReference type="ARBA" id="ARBA00004123"/>
    </source>
</evidence>
<evidence type="ECO:0000256" key="5">
    <source>
        <dbReference type="ARBA" id="ARBA00022833"/>
    </source>
</evidence>
<feature type="compositionally biased region" description="Polar residues" evidence="11">
    <location>
        <begin position="216"/>
        <end position="227"/>
    </location>
</feature>
<evidence type="ECO:0000256" key="2">
    <source>
        <dbReference type="ARBA" id="ARBA00006911"/>
    </source>
</evidence>
<keyword evidence="4" id="KW-0479">Metal-binding</keyword>
<feature type="compositionally biased region" description="Low complexity" evidence="11">
    <location>
        <begin position="201"/>
        <end position="215"/>
    </location>
</feature>
<comment type="subcellular location">
    <subcellularLocation>
        <location evidence="1">Nucleus</location>
    </subcellularLocation>
</comment>
<dbReference type="Proteomes" id="UP000321947">
    <property type="component" value="Unassembled WGS sequence"/>
</dbReference>
<dbReference type="GO" id="GO:0005634">
    <property type="term" value="C:nucleus"/>
    <property type="evidence" value="ECO:0007669"/>
    <property type="project" value="UniProtKB-SubCell"/>
</dbReference>
<feature type="compositionally biased region" description="Pro residues" evidence="11">
    <location>
        <begin position="55"/>
        <end position="65"/>
    </location>
</feature>
<comment type="similarity">
    <text evidence="2">Belongs to the SHI protein family.</text>
</comment>
<evidence type="ECO:0000313" key="13">
    <source>
        <dbReference type="EMBL" id="TYK09315.1"/>
    </source>
</evidence>
<keyword evidence="8" id="KW-0010">Activator</keyword>
<keyword evidence="9" id="KW-0539">Nucleus</keyword>
<reference evidence="14 15" key="1">
    <citation type="submission" date="2019-08" db="EMBL/GenBank/DDBJ databases">
        <title>Draft genome sequences of two oriental melons (Cucumis melo L. var makuwa).</title>
        <authorList>
            <person name="Kwon S.-Y."/>
        </authorList>
    </citation>
    <scope>NUCLEOTIDE SEQUENCE [LARGE SCALE GENOMIC DNA]</scope>
    <source>
        <strain evidence="15">cv. Chang Bougi</strain>
        <strain evidence="14">cv. SW 3</strain>
        <tissue evidence="13">Leaf</tissue>
    </source>
</reference>
<evidence type="ECO:0000256" key="9">
    <source>
        <dbReference type="ARBA" id="ARBA00023242"/>
    </source>
</evidence>
<gene>
    <name evidence="13" type="ORF">E5676_scaffold475G003120</name>
    <name evidence="12" type="ORF">E6C27_scaffold65G007850</name>
</gene>
<dbReference type="InterPro" id="IPR006511">
    <property type="entry name" value="SHI_C"/>
</dbReference>
<dbReference type="EMBL" id="SSTD01011999">
    <property type="protein sequence ID" value="TYK09315.1"/>
    <property type="molecule type" value="Genomic_DNA"/>
</dbReference>
<feature type="region of interest" description="Disordered" evidence="11">
    <location>
        <begin position="83"/>
        <end position="115"/>
    </location>
</feature>
<evidence type="ECO:0000256" key="6">
    <source>
        <dbReference type="ARBA" id="ARBA00023070"/>
    </source>
</evidence>
<keyword evidence="3" id="KW-0217">Developmental protein</keyword>
<feature type="region of interest" description="Disordered" evidence="11">
    <location>
        <begin position="55"/>
        <end position="74"/>
    </location>
</feature>
<organism evidence="13 15">
    <name type="scientific">Cucumis melo var. makuwa</name>
    <name type="common">Oriental melon</name>
    <dbReference type="NCBI Taxonomy" id="1194695"/>
    <lineage>
        <taxon>Eukaryota</taxon>
        <taxon>Viridiplantae</taxon>
        <taxon>Streptophyta</taxon>
        <taxon>Embryophyta</taxon>
        <taxon>Tracheophyta</taxon>
        <taxon>Spermatophyta</taxon>
        <taxon>Magnoliopsida</taxon>
        <taxon>eudicotyledons</taxon>
        <taxon>Gunneridae</taxon>
        <taxon>Pentapetalae</taxon>
        <taxon>rosids</taxon>
        <taxon>fabids</taxon>
        <taxon>Cucurbitales</taxon>
        <taxon>Cucurbitaceae</taxon>
        <taxon>Benincaseae</taxon>
        <taxon>Cucumis</taxon>
    </lineage>
</organism>
<evidence type="ECO:0000256" key="11">
    <source>
        <dbReference type="SAM" id="MobiDB-lite"/>
    </source>
</evidence>
<dbReference type="GO" id="GO:0046872">
    <property type="term" value="F:metal ion binding"/>
    <property type="evidence" value="ECO:0007669"/>
    <property type="project" value="UniProtKB-KW"/>
</dbReference>
<dbReference type="NCBIfam" id="TIGR01623">
    <property type="entry name" value="put_zinc_LRP1"/>
    <property type="match status" value="1"/>
</dbReference>
<dbReference type="Proteomes" id="UP000321393">
    <property type="component" value="Unassembled WGS sequence"/>
</dbReference>
<keyword evidence="10" id="KW-0927">Auxin signaling pathway</keyword>
<accession>A0A5D3CCT8</accession>
<dbReference type="InterPro" id="IPR006510">
    <property type="entry name" value="Znf_LRP1"/>
</dbReference>
<protein>
    <submittedName>
        <fullName evidence="13">Protein LATERAL ROOT PRIMORDIUM 1</fullName>
    </submittedName>
</protein>
<evidence type="ECO:0000256" key="3">
    <source>
        <dbReference type="ARBA" id="ARBA00022473"/>
    </source>
</evidence>
<dbReference type="OrthoDB" id="1913243at2759"/>
<dbReference type="GO" id="GO:0003700">
    <property type="term" value="F:DNA-binding transcription factor activity"/>
    <property type="evidence" value="ECO:0007669"/>
    <property type="project" value="InterPro"/>
</dbReference>
<evidence type="ECO:0000256" key="10">
    <source>
        <dbReference type="ARBA" id="ARBA00023294"/>
    </source>
</evidence>
<comment type="caution">
    <text evidence="13">The sequence shown here is derived from an EMBL/GenBank/DDBJ whole genome shotgun (WGS) entry which is preliminary data.</text>
</comment>
<name>A0A5D3CCT8_CUCMM</name>
<feature type="region of interest" description="Disordered" evidence="11">
    <location>
        <begin position="199"/>
        <end position="227"/>
    </location>
</feature>
<dbReference type="NCBIfam" id="TIGR01624">
    <property type="entry name" value="LRP1_Cterm"/>
    <property type="match status" value="1"/>
</dbReference>
<evidence type="ECO:0000313" key="15">
    <source>
        <dbReference type="Proteomes" id="UP000321947"/>
    </source>
</evidence>
<dbReference type="GO" id="GO:0045893">
    <property type="term" value="P:positive regulation of DNA-templated transcription"/>
    <property type="evidence" value="ECO:0007669"/>
    <property type="project" value="TreeGrafter"/>
</dbReference>
<dbReference type="PANTHER" id="PTHR31604">
    <property type="entry name" value="PROTEIN LATERAL ROOT PRIMORDIUM 1"/>
    <property type="match status" value="1"/>
</dbReference>
<sequence>MLGLRDVLFIAPTPSSLHQQTQIISSDHHPSLPLPSSTALGVSVGIFPLLAATPCLPPSQPPPNNHTPDDVTDRTRTFDNLKRTQDFGFGKGESLIGGPGNNGSDEHVKGDAGDGSMAVCRDCGNRAKKECEYRRCRTCCKGRGNHCSTHVKSTWVPAARRRERQMLVVMDGVATASGDGGSSGSSSAGAKRPRVLIPSQSAAAAAAASTSNATTPRSFETTSSHQDQFLNPPLGILMTLKPDASFKKSLPGHVRAPAVFRCHRVTAISSGEGELAYQATVNIGGHVFKGFLYDQGADDKNAFPSISHLHLDSGNHHRE</sequence>
<dbReference type="PANTHER" id="PTHR31604:SF28">
    <property type="entry name" value="PROTEIN SHI RELATED SEQUENCE 6"/>
    <property type="match status" value="1"/>
</dbReference>
<dbReference type="GO" id="GO:0003677">
    <property type="term" value="F:DNA binding"/>
    <property type="evidence" value="ECO:0007669"/>
    <property type="project" value="UniProtKB-KW"/>
</dbReference>
<dbReference type="InterPro" id="IPR007818">
    <property type="entry name" value="SHI"/>
</dbReference>
<proteinExistence type="inferred from homology"/>
<keyword evidence="6" id="KW-0073">Auxin biosynthesis</keyword>
<evidence type="ECO:0000256" key="7">
    <source>
        <dbReference type="ARBA" id="ARBA00023125"/>
    </source>
</evidence>